<dbReference type="SUPFAM" id="SSF159127">
    <property type="entry name" value="HupF/HypC-like"/>
    <property type="match status" value="1"/>
</dbReference>
<keyword evidence="3" id="KW-1185">Reference proteome</keyword>
<evidence type="ECO:0000256" key="1">
    <source>
        <dbReference type="ARBA" id="ARBA00006018"/>
    </source>
</evidence>
<dbReference type="GO" id="GO:0005506">
    <property type="term" value="F:iron ion binding"/>
    <property type="evidence" value="ECO:0007669"/>
    <property type="project" value="TreeGrafter"/>
</dbReference>
<accession>A0A323V396</accession>
<dbReference type="PANTHER" id="PTHR35177">
    <property type="entry name" value="HYDROGENASE MATURATION FACTOR HYBG"/>
    <property type="match status" value="1"/>
</dbReference>
<sequence>MCIGIPLQVVRNEGSHAICRSADGEEVRIDTLLTGPQPEGCWLMTFLGAARAVISAEEARQSQAALTALETLMAGGMPDLDAAFADLLDRPPQLPDFLRETKT</sequence>
<dbReference type="GO" id="GO:0051604">
    <property type="term" value="P:protein maturation"/>
    <property type="evidence" value="ECO:0007669"/>
    <property type="project" value="TreeGrafter"/>
</dbReference>
<dbReference type="GO" id="GO:1902670">
    <property type="term" value="F:carbon dioxide binding"/>
    <property type="evidence" value="ECO:0007669"/>
    <property type="project" value="TreeGrafter"/>
</dbReference>
<organism evidence="2 3">
    <name type="scientific">Parazoarcus communis SWub3 = DSM 12120</name>
    <dbReference type="NCBI Taxonomy" id="1121029"/>
    <lineage>
        <taxon>Bacteria</taxon>
        <taxon>Pseudomonadati</taxon>
        <taxon>Pseudomonadota</taxon>
        <taxon>Betaproteobacteria</taxon>
        <taxon>Rhodocyclales</taxon>
        <taxon>Zoogloeaceae</taxon>
        <taxon>Parazoarcus</taxon>
    </lineage>
</organism>
<dbReference type="Gene3D" id="2.30.30.140">
    <property type="match status" value="1"/>
</dbReference>
<dbReference type="EMBL" id="QKOE01000001">
    <property type="protein sequence ID" value="PZA18530.1"/>
    <property type="molecule type" value="Genomic_DNA"/>
</dbReference>
<protein>
    <submittedName>
        <fullName evidence="2">HypC/HybG/HupF family hydrogenase formation chaperone</fullName>
    </submittedName>
</protein>
<dbReference type="InterPro" id="IPR001109">
    <property type="entry name" value="Hydrogenase_HupF/HypC"/>
</dbReference>
<proteinExistence type="inferred from homology"/>
<evidence type="ECO:0000313" key="2">
    <source>
        <dbReference type="EMBL" id="PZA18530.1"/>
    </source>
</evidence>
<dbReference type="NCBIfam" id="TIGR00074">
    <property type="entry name" value="hypC_hupF"/>
    <property type="match status" value="1"/>
</dbReference>
<gene>
    <name evidence="2" type="ORF">DNK49_03125</name>
</gene>
<evidence type="ECO:0000313" key="3">
    <source>
        <dbReference type="Proteomes" id="UP000248259"/>
    </source>
</evidence>
<dbReference type="Proteomes" id="UP000248259">
    <property type="component" value="Unassembled WGS sequence"/>
</dbReference>
<dbReference type="InterPro" id="IPR019812">
    <property type="entry name" value="Hydgase_assmbl_chp_CS"/>
</dbReference>
<dbReference type="PRINTS" id="PR00445">
    <property type="entry name" value="HUPFHYPC"/>
</dbReference>
<dbReference type="PROSITE" id="PS01097">
    <property type="entry name" value="HUPF_HYPC"/>
    <property type="match status" value="1"/>
</dbReference>
<dbReference type="AlphaFoldDB" id="A0A323V396"/>
<comment type="caution">
    <text evidence="2">The sequence shown here is derived from an EMBL/GenBank/DDBJ whole genome shotgun (WGS) entry which is preliminary data.</text>
</comment>
<dbReference type="PANTHER" id="PTHR35177:SF1">
    <property type="entry name" value="HYDROGENASE MATURATION FACTOR HYPC"/>
    <property type="match status" value="1"/>
</dbReference>
<name>A0A323V396_9RHOO</name>
<reference evidence="2 3" key="1">
    <citation type="submission" date="2018-06" db="EMBL/GenBank/DDBJ databases">
        <title>Azoarcus communis strain SWub3 genome.</title>
        <authorList>
            <person name="Zorraquino Salvo V."/>
            <person name="Toubiana D."/>
            <person name="Blumwald E."/>
        </authorList>
    </citation>
    <scope>NUCLEOTIDE SEQUENCE [LARGE SCALE GENOMIC DNA]</scope>
    <source>
        <strain evidence="2 3">SWub3</strain>
    </source>
</reference>
<comment type="similarity">
    <text evidence="1">Belongs to the HupF/HypC family.</text>
</comment>
<dbReference type="Pfam" id="PF01455">
    <property type="entry name" value="HupF_HypC"/>
    <property type="match status" value="1"/>
</dbReference>
<dbReference type="RefSeq" id="WP_110522829.1">
    <property type="nucleotide sequence ID" value="NZ_QKOE01000001.1"/>
</dbReference>
<dbReference type="OrthoDB" id="9806017at2"/>